<dbReference type="RefSeq" id="WP_105072371.1">
    <property type="nucleotide sequence ID" value="NZ_JAFLKP010000254.1"/>
</dbReference>
<gene>
    <name evidence="1" type="ORF">CXB77_00470</name>
</gene>
<dbReference type="AlphaFoldDB" id="A0A2S7XVC2"/>
<evidence type="ECO:0008006" key="3">
    <source>
        <dbReference type="Google" id="ProtNLM"/>
    </source>
</evidence>
<name>A0A2S7XVC2_9GAMM</name>
<sequence length="335" mass="35648">MPIPFILAGIALAAGGYGVKKGFDAKKDFDHAKELNTEAKDIYDSAAQRLEYARDQTQEEMNELGQFKFEMYEERLIPFVNTFSKIKNVDFRDQQLQDEFNLNDLTQEDMRAIQKAALEMQEVVGAGITALGAGGLAGLAVYGGVGWLATASTGTAIASLSGAAATNATLAWLGGGSLAAGGFGMAGGTAILGGIVAGPVLAIGGMMLASKAEEAKNNAYSNRDNARSAAEQMKTATIVTRAIGRRFNQIHSVLIQLDAVFQPLLLGLQKLVSKNTNYATYSSDDRKGVMMAAMMAKTLKNILEVPILDESGSLTTVSEQALLEAQQKTLEFSSR</sequence>
<dbReference type="Proteomes" id="UP000239936">
    <property type="component" value="Unassembled WGS sequence"/>
</dbReference>
<dbReference type="EMBL" id="PPGH01000006">
    <property type="protein sequence ID" value="PQJ97626.1"/>
    <property type="molecule type" value="Genomic_DNA"/>
</dbReference>
<protein>
    <recommendedName>
        <fullName evidence="3">Chemotaxis protein</fullName>
    </recommendedName>
</protein>
<evidence type="ECO:0000313" key="1">
    <source>
        <dbReference type="EMBL" id="PQJ97626.1"/>
    </source>
</evidence>
<accession>A0A2S7XVC2</accession>
<keyword evidence="2" id="KW-1185">Reference proteome</keyword>
<reference evidence="1 2" key="1">
    <citation type="submission" date="2018-01" db="EMBL/GenBank/DDBJ databases">
        <title>The complete genome sequence of Chromatium okenii LaCa, a purple sulfur bacterium with a turbulent life.</title>
        <authorList>
            <person name="Luedin S.M."/>
            <person name="Liechti N."/>
            <person name="Storelli N."/>
            <person name="Danza F."/>
            <person name="Wittwer M."/>
            <person name="Pothier J.F."/>
            <person name="Tonolla M.A."/>
        </authorList>
    </citation>
    <scope>NUCLEOTIDE SEQUENCE [LARGE SCALE GENOMIC DNA]</scope>
    <source>
        <strain evidence="1 2">LaCa</strain>
    </source>
</reference>
<dbReference type="OrthoDB" id="6713069at2"/>
<evidence type="ECO:0000313" key="2">
    <source>
        <dbReference type="Proteomes" id="UP000239936"/>
    </source>
</evidence>
<comment type="caution">
    <text evidence="1">The sequence shown here is derived from an EMBL/GenBank/DDBJ whole genome shotgun (WGS) entry which is preliminary data.</text>
</comment>
<proteinExistence type="predicted"/>
<organism evidence="1 2">
    <name type="scientific">Chromatium okenii</name>
    <dbReference type="NCBI Taxonomy" id="61644"/>
    <lineage>
        <taxon>Bacteria</taxon>
        <taxon>Pseudomonadati</taxon>
        <taxon>Pseudomonadota</taxon>
        <taxon>Gammaproteobacteria</taxon>
        <taxon>Chromatiales</taxon>
        <taxon>Chromatiaceae</taxon>
        <taxon>Chromatium</taxon>
    </lineage>
</organism>